<proteinExistence type="predicted"/>
<accession>A0A2G3E9D2</accession>
<dbReference type="Proteomes" id="UP000224317">
    <property type="component" value="Unassembled WGS sequence"/>
</dbReference>
<organism evidence="1 2">
    <name type="scientific">Pseudobutyrivibrio ruminis</name>
    <dbReference type="NCBI Taxonomy" id="46206"/>
    <lineage>
        <taxon>Bacteria</taxon>
        <taxon>Bacillati</taxon>
        <taxon>Bacillota</taxon>
        <taxon>Clostridia</taxon>
        <taxon>Lachnospirales</taxon>
        <taxon>Lachnospiraceae</taxon>
        <taxon>Pseudobutyrivibrio</taxon>
    </lineage>
</organism>
<name>A0A2G3E9D2_9FIRM</name>
<gene>
    <name evidence="1" type="ORF">CSX00_09380</name>
</gene>
<evidence type="ECO:0000313" key="1">
    <source>
        <dbReference type="EMBL" id="PHU39765.1"/>
    </source>
</evidence>
<keyword evidence="2" id="KW-1185">Reference proteome</keyword>
<sequence length="207" mass="24461">MMRRCFYYPDGSKINGEKDFIDFYSKAYYLFVTNEQEEVIDCLLNKQEAYNDADILKFMNWKFGGKSLTWEKIKLKKLSYRRTEIGEEFLEKVKAVQNKYSINDGNLDEVYNLLVDVGPVYAIAVIYLLTKGTYPIFDRRVRCAMGAICSKDDIVLGQKVHIRTLTKENALSEYKAYIEFYKEFEETKDDKRIVDRALWTYGHLFQD</sequence>
<dbReference type="AlphaFoldDB" id="A0A2G3E9D2"/>
<dbReference type="RefSeq" id="WP_099413525.1">
    <property type="nucleotide sequence ID" value="NZ_PDYH01000037.1"/>
</dbReference>
<reference evidence="1" key="1">
    <citation type="submission" date="2017-10" db="EMBL/GenBank/DDBJ databases">
        <title>Resolving the taxonomy of Roseburia spp., Eubacterium rectale and Agathobacter spp. through phylogenomic analysis.</title>
        <authorList>
            <person name="Sheridan P.O."/>
            <person name="Walker A.W."/>
            <person name="Duncan S.H."/>
            <person name="Scott K.P."/>
            <person name="Toole P.W.O."/>
            <person name="Luis P."/>
            <person name="Flint H.J."/>
        </authorList>
    </citation>
    <scope>NUCLEOTIDE SEQUENCE [LARGE SCALE GENOMIC DNA]</scope>
    <source>
        <strain evidence="1">JK10</strain>
    </source>
</reference>
<dbReference type="EMBL" id="PDYH01000037">
    <property type="protein sequence ID" value="PHU39765.1"/>
    <property type="molecule type" value="Genomic_DNA"/>
</dbReference>
<protein>
    <submittedName>
        <fullName evidence="1">Uncharacterized protein</fullName>
    </submittedName>
</protein>
<evidence type="ECO:0000313" key="2">
    <source>
        <dbReference type="Proteomes" id="UP000224317"/>
    </source>
</evidence>
<comment type="caution">
    <text evidence="1">The sequence shown here is derived from an EMBL/GenBank/DDBJ whole genome shotgun (WGS) entry which is preliminary data.</text>
</comment>